<protein>
    <submittedName>
        <fullName evidence="2">Uncharacterized protein</fullName>
    </submittedName>
</protein>
<feature type="region of interest" description="Disordered" evidence="1">
    <location>
        <begin position="136"/>
        <end position="163"/>
    </location>
</feature>
<comment type="caution">
    <text evidence="2">The sequence shown here is derived from an EMBL/GenBank/DDBJ whole genome shotgun (WGS) entry which is preliminary data.</text>
</comment>
<name>A0AAN9SRP6_PSOTE</name>
<evidence type="ECO:0000256" key="1">
    <source>
        <dbReference type="SAM" id="MobiDB-lite"/>
    </source>
</evidence>
<dbReference type="EMBL" id="JAYMYS010000003">
    <property type="protein sequence ID" value="KAK7399424.1"/>
    <property type="molecule type" value="Genomic_DNA"/>
</dbReference>
<reference evidence="2 3" key="1">
    <citation type="submission" date="2024-01" db="EMBL/GenBank/DDBJ databases">
        <title>The genomes of 5 underutilized Papilionoideae crops provide insights into root nodulation and disease resistanc.</title>
        <authorList>
            <person name="Jiang F."/>
        </authorList>
    </citation>
    <scope>NUCLEOTIDE SEQUENCE [LARGE SCALE GENOMIC DNA]</scope>
    <source>
        <strain evidence="2">DUOXIRENSHENG_FW03</strain>
        <tissue evidence="2">Leaves</tissue>
    </source>
</reference>
<organism evidence="2 3">
    <name type="scientific">Psophocarpus tetragonolobus</name>
    <name type="common">Winged bean</name>
    <name type="synonym">Dolichos tetragonolobus</name>
    <dbReference type="NCBI Taxonomy" id="3891"/>
    <lineage>
        <taxon>Eukaryota</taxon>
        <taxon>Viridiplantae</taxon>
        <taxon>Streptophyta</taxon>
        <taxon>Embryophyta</taxon>
        <taxon>Tracheophyta</taxon>
        <taxon>Spermatophyta</taxon>
        <taxon>Magnoliopsida</taxon>
        <taxon>eudicotyledons</taxon>
        <taxon>Gunneridae</taxon>
        <taxon>Pentapetalae</taxon>
        <taxon>rosids</taxon>
        <taxon>fabids</taxon>
        <taxon>Fabales</taxon>
        <taxon>Fabaceae</taxon>
        <taxon>Papilionoideae</taxon>
        <taxon>50 kb inversion clade</taxon>
        <taxon>NPAAA clade</taxon>
        <taxon>indigoferoid/millettioid clade</taxon>
        <taxon>Phaseoleae</taxon>
        <taxon>Psophocarpus</taxon>
    </lineage>
</organism>
<evidence type="ECO:0000313" key="3">
    <source>
        <dbReference type="Proteomes" id="UP001386955"/>
    </source>
</evidence>
<dbReference type="AlphaFoldDB" id="A0AAN9SRP6"/>
<accession>A0AAN9SRP6</accession>
<gene>
    <name evidence="2" type="ORF">VNO78_10606</name>
</gene>
<dbReference type="Proteomes" id="UP001386955">
    <property type="component" value="Unassembled WGS sequence"/>
</dbReference>
<evidence type="ECO:0000313" key="2">
    <source>
        <dbReference type="EMBL" id="KAK7399424.1"/>
    </source>
</evidence>
<keyword evidence="3" id="KW-1185">Reference proteome</keyword>
<feature type="compositionally biased region" description="Basic and acidic residues" evidence="1">
    <location>
        <begin position="136"/>
        <end position="154"/>
    </location>
</feature>
<sequence length="279" mass="31522">MTSLLCVNVVDDLKPNLGHVLGSLWTSDSPNGPTQRPFMKVATNIHSSRSQILIMALLKHARYLFRVLSDLYLMLNSSATEGGFCLFVENWVTKSLMKSSKRVTVWSSNELSQSMADLFRFGSPLSSNASILGTRKWGEQARHQSPARKTESRAGGRRPGSSVGWWPTMHQSVLRDCVPPPWGLVRAPPWPFGKLPAYLPAIDLELLQRLADKMTVIHYPSHDMRDLGLCDRACYESRGVGLHKKCETWLYSLRGQIVIQPNPECDEWFICGLNPYSYW</sequence>
<proteinExistence type="predicted"/>